<keyword evidence="5" id="KW-0479">Metal-binding</keyword>
<organism evidence="7 8">
    <name type="scientific">PS1 clade bacterium</name>
    <dbReference type="NCBI Taxonomy" id="2175152"/>
    <lineage>
        <taxon>Bacteria</taxon>
        <taxon>Pseudomonadati</taxon>
        <taxon>Pseudomonadota</taxon>
        <taxon>Alphaproteobacteria</taxon>
        <taxon>PS1 clade</taxon>
    </lineage>
</organism>
<dbReference type="AlphaFoldDB" id="A0A368DJ39"/>
<dbReference type="InterPro" id="IPR029054">
    <property type="entry name" value="dUTPase-like"/>
</dbReference>
<comment type="caution">
    <text evidence="7">The sequence shown here is derived from an EMBL/GenBank/DDBJ whole genome shotgun (WGS) entry which is preliminary data.</text>
</comment>
<gene>
    <name evidence="5" type="primary">dut</name>
    <name evidence="7" type="ORF">DBW71_06100</name>
</gene>
<keyword evidence="5" id="KW-0460">Magnesium</keyword>
<dbReference type="EC" id="3.6.1.23" evidence="5"/>
<evidence type="ECO:0000256" key="3">
    <source>
        <dbReference type="ARBA" id="ARBA00023080"/>
    </source>
</evidence>
<sequence length="155" mass="16802">MTKEKQISINIIRLATKNISNIPKYQTVGSSGIDLSASPDISDKGMIIKPGCREIIPTGIAIELSENLEAQIRPRSGLAYKYGITVLNSPGTIDSDYRGEIKIILINHGQKDFLILPGDRVAQMVFSNVEKVKLIDKKELSITTRGSGGFGSTGI</sequence>
<dbReference type="HAMAP" id="MF_00116">
    <property type="entry name" value="dUTPase_bact"/>
    <property type="match status" value="1"/>
</dbReference>
<comment type="similarity">
    <text evidence="1 5">Belongs to the dUTPase family.</text>
</comment>
<dbReference type="EMBL" id="QOQD01000019">
    <property type="protein sequence ID" value="RCL71857.1"/>
    <property type="molecule type" value="Genomic_DNA"/>
</dbReference>
<dbReference type="CDD" id="cd07557">
    <property type="entry name" value="trimeric_dUTPase"/>
    <property type="match status" value="1"/>
</dbReference>
<comment type="catalytic activity">
    <reaction evidence="4 5">
        <text>dUTP + H2O = dUMP + diphosphate + H(+)</text>
        <dbReference type="Rhea" id="RHEA:10248"/>
        <dbReference type="ChEBI" id="CHEBI:15377"/>
        <dbReference type="ChEBI" id="CHEBI:15378"/>
        <dbReference type="ChEBI" id="CHEBI:33019"/>
        <dbReference type="ChEBI" id="CHEBI:61555"/>
        <dbReference type="ChEBI" id="CHEBI:246422"/>
        <dbReference type="EC" id="3.6.1.23"/>
    </reaction>
</comment>
<dbReference type="GO" id="GO:0000287">
    <property type="term" value="F:magnesium ion binding"/>
    <property type="evidence" value="ECO:0007669"/>
    <property type="project" value="UniProtKB-UniRule"/>
</dbReference>
<protein>
    <recommendedName>
        <fullName evidence="5">Deoxyuridine 5'-triphosphate nucleotidohydrolase</fullName>
        <shortName evidence="5">dUTPase</shortName>
        <ecNumber evidence="5">3.6.1.23</ecNumber>
    </recommendedName>
    <alternativeName>
        <fullName evidence="5">dUTP pyrophosphatase</fullName>
    </alternativeName>
</protein>
<dbReference type="InterPro" id="IPR008181">
    <property type="entry name" value="dUTPase"/>
</dbReference>
<reference evidence="7 8" key="1">
    <citation type="journal article" date="2018" name="Microbiome">
        <title>Fine metagenomic profile of the Mediterranean stratified and mixed water columns revealed by assembly and recruitment.</title>
        <authorList>
            <person name="Haro-Moreno J.M."/>
            <person name="Lopez-Perez M."/>
            <person name="De La Torre J.R."/>
            <person name="Picazo A."/>
            <person name="Camacho A."/>
            <person name="Rodriguez-Valera F."/>
        </authorList>
    </citation>
    <scope>NUCLEOTIDE SEQUENCE [LARGE SCALE GENOMIC DNA]</scope>
    <source>
        <strain evidence="7">MED-G57</strain>
    </source>
</reference>
<dbReference type="SUPFAM" id="SSF51283">
    <property type="entry name" value="dUTPase-like"/>
    <property type="match status" value="1"/>
</dbReference>
<dbReference type="UniPathway" id="UPA00610">
    <property type="reaction ID" value="UER00666"/>
</dbReference>
<dbReference type="NCBIfam" id="TIGR00576">
    <property type="entry name" value="dut"/>
    <property type="match status" value="1"/>
</dbReference>
<evidence type="ECO:0000256" key="2">
    <source>
        <dbReference type="ARBA" id="ARBA00022801"/>
    </source>
</evidence>
<dbReference type="GO" id="GO:0006226">
    <property type="term" value="P:dUMP biosynthetic process"/>
    <property type="evidence" value="ECO:0007669"/>
    <property type="project" value="UniProtKB-UniRule"/>
</dbReference>
<comment type="cofactor">
    <cofactor evidence="5">
        <name>Mg(2+)</name>
        <dbReference type="ChEBI" id="CHEBI:18420"/>
    </cofactor>
</comment>
<dbReference type="InterPro" id="IPR036157">
    <property type="entry name" value="dUTPase-like_sf"/>
</dbReference>
<feature type="domain" description="dUTPase-like" evidence="6">
    <location>
        <begin position="21"/>
        <end position="154"/>
    </location>
</feature>
<comment type="function">
    <text evidence="5">This enzyme is involved in nucleotide metabolism: it produces dUMP, the immediate precursor of thymidine nucleotides and it decreases the intracellular concentration of dUTP so that uracil cannot be incorporated into DNA.</text>
</comment>
<feature type="binding site" evidence="5">
    <location>
        <begin position="92"/>
        <end position="94"/>
    </location>
    <ligand>
        <name>substrate</name>
    </ligand>
</feature>
<dbReference type="PANTHER" id="PTHR11241:SF0">
    <property type="entry name" value="DEOXYURIDINE 5'-TRIPHOSPHATE NUCLEOTIDOHYDROLASE"/>
    <property type="match status" value="1"/>
</dbReference>
<dbReference type="Pfam" id="PF00692">
    <property type="entry name" value="dUTPase"/>
    <property type="match status" value="1"/>
</dbReference>
<comment type="pathway">
    <text evidence="5">Pyrimidine metabolism; dUMP biosynthesis; dUMP from dCTP (dUTP route): step 2/2.</text>
</comment>
<feature type="binding site" evidence="5">
    <location>
        <position position="88"/>
    </location>
    <ligand>
        <name>substrate</name>
    </ligand>
</feature>
<evidence type="ECO:0000313" key="8">
    <source>
        <dbReference type="Proteomes" id="UP000253570"/>
    </source>
</evidence>
<evidence type="ECO:0000259" key="6">
    <source>
        <dbReference type="Pfam" id="PF00692"/>
    </source>
</evidence>
<evidence type="ECO:0000313" key="7">
    <source>
        <dbReference type="EMBL" id="RCL71857.1"/>
    </source>
</evidence>
<proteinExistence type="inferred from homology"/>
<dbReference type="GO" id="GO:0046081">
    <property type="term" value="P:dUTP catabolic process"/>
    <property type="evidence" value="ECO:0007669"/>
    <property type="project" value="InterPro"/>
</dbReference>
<evidence type="ECO:0000256" key="4">
    <source>
        <dbReference type="ARBA" id="ARBA00047686"/>
    </source>
</evidence>
<dbReference type="InterPro" id="IPR033704">
    <property type="entry name" value="dUTPase_trimeric"/>
</dbReference>
<dbReference type="GO" id="GO:0004170">
    <property type="term" value="F:dUTP diphosphatase activity"/>
    <property type="evidence" value="ECO:0007669"/>
    <property type="project" value="UniProtKB-UniRule"/>
</dbReference>
<name>A0A368DJ39_9PROT</name>
<accession>A0A368DJ39</accession>
<evidence type="ECO:0000256" key="1">
    <source>
        <dbReference type="ARBA" id="ARBA00006581"/>
    </source>
</evidence>
<dbReference type="Gene3D" id="2.70.40.10">
    <property type="match status" value="1"/>
</dbReference>
<dbReference type="NCBIfam" id="NF001862">
    <property type="entry name" value="PRK00601.1"/>
    <property type="match status" value="1"/>
</dbReference>
<dbReference type="Proteomes" id="UP000253570">
    <property type="component" value="Unassembled WGS sequence"/>
</dbReference>
<evidence type="ECO:0000256" key="5">
    <source>
        <dbReference type="HAMAP-Rule" id="MF_00116"/>
    </source>
</evidence>
<keyword evidence="3 5" id="KW-0546">Nucleotide metabolism</keyword>
<dbReference type="PANTHER" id="PTHR11241">
    <property type="entry name" value="DEOXYURIDINE 5'-TRIPHOSPHATE NUCLEOTIDOHYDROLASE"/>
    <property type="match status" value="1"/>
</dbReference>
<comment type="caution">
    <text evidence="5">Lacks conserved residue(s) required for the propagation of feature annotation.</text>
</comment>
<feature type="binding site" evidence="5">
    <location>
        <begin position="75"/>
        <end position="77"/>
    </location>
    <ligand>
        <name>substrate</name>
    </ligand>
</feature>
<keyword evidence="2 5" id="KW-0378">Hydrolase</keyword>